<organism evidence="1 2">
    <name type="scientific">Clostridium botulinum (strain Hall / ATCC 3502 / NCTC 13319 / Type A)</name>
    <dbReference type="NCBI Taxonomy" id="441771"/>
    <lineage>
        <taxon>Bacteria</taxon>
        <taxon>Bacillati</taxon>
        <taxon>Bacillota</taxon>
        <taxon>Clostridia</taxon>
        <taxon>Eubacteriales</taxon>
        <taxon>Clostridiaceae</taxon>
        <taxon>Clostridium</taxon>
    </lineage>
</organism>
<reference evidence="1 2" key="1">
    <citation type="journal article" date="2007" name="Genome Res.">
        <title>Genome sequence of a proteolytic (Group I) Clostridium botulinum strain Hall A and comparative analysis of the clostridial genomes.</title>
        <authorList>
            <person name="Sebaihia M."/>
            <person name="Peck M.W."/>
            <person name="Minton N.P."/>
            <person name="Thomson N.R."/>
            <person name="Holden M.T.G."/>
            <person name="Mitchell W.J."/>
            <person name="Carter A.T."/>
            <person name="Bentley S.D."/>
            <person name="Mason D.R."/>
            <person name="Crossman L."/>
            <person name="Paul C.J."/>
            <person name="Ivens A."/>
            <person name="Wells-Bennik M.H.J."/>
            <person name="Davis I.J."/>
            <person name="Cerdeno-Tarraga A.M."/>
            <person name="Churcher C."/>
            <person name="Quail M.A."/>
            <person name="Chillingworth T."/>
            <person name="Feltwell T."/>
            <person name="Fraser A."/>
            <person name="Goodhead I."/>
            <person name="Hance Z."/>
            <person name="Jagels K."/>
            <person name="Larke N."/>
            <person name="Maddison M."/>
            <person name="Moule S."/>
            <person name="Mungall K."/>
            <person name="Norbertczak H."/>
            <person name="Rabbinowitsch E."/>
            <person name="Sanders M."/>
            <person name="Simmonds M."/>
            <person name="White B."/>
            <person name="Whithead S."/>
            <person name="Parkhill J."/>
        </authorList>
    </citation>
    <scope>NUCLEOTIDE SEQUENCE [LARGE SCALE GENOMIC DNA]</scope>
    <source>
        <strain evidence="2">Hall / ATCC 3502 / NCTC 13319 / Type A [Sanger]</strain>
    </source>
</reference>
<dbReference type="GeneID" id="79984182"/>
<dbReference type="HOGENOM" id="CLU_212560_0_0_9"/>
<protein>
    <submittedName>
        <fullName evidence="1">Hypothetical phage protein</fullName>
    </submittedName>
</protein>
<gene>
    <name evidence="1" type="ORF">CBO2368A</name>
</gene>
<dbReference type="AlphaFoldDB" id="A5I4E2"/>
<evidence type="ECO:0000313" key="1">
    <source>
        <dbReference type="EMBL" id="CAL83914.1"/>
    </source>
</evidence>
<evidence type="ECO:0000313" key="2">
    <source>
        <dbReference type="Proteomes" id="UP000001986"/>
    </source>
</evidence>
<dbReference type="KEGG" id="cbo:CBO2368A"/>
<dbReference type="EMBL" id="AM412317">
    <property type="protein sequence ID" value="CAL83914.1"/>
    <property type="molecule type" value="Genomic_DNA"/>
</dbReference>
<keyword evidence="2" id="KW-1185">Reference proteome</keyword>
<dbReference type="PATRIC" id="fig|413999.7.peg.2346"/>
<sequence>MKVEYVGDKTLRLNNEVHAYLLPKCPYCGEYLEYPEVEESE</sequence>
<proteinExistence type="predicted"/>
<name>A5I4E2_CLOBH</name>
<dbReference type="Proteomes" id="UP000001986">
    <property type="component" value="Chromosome"/>
</dbReference>
<accession>A5I4E2</accession>